<evidence type="ECO:0000256" key="2">
    <source>
        <dbReference type="SAM" id="MobiDB-lite"/>
    </source>
</evidence>
<feature type="coiled-coil region" evidence="1">
    <location>
        <begin position="73"/>
        <end position="173"/>
    </location>
</feature>
<proteinExistence type="predicted"/>
<accession>A0A224YPF1</accession>
<keyword evidence="1" id="KW-0175">Coiled coil</keyword>
<evidence type="ECO:0000313" key="3">
    <source>
        <dbReference type="EMBL" id="MAA15732.1"/>
    </source>
</evidence>
<name>A0A224YPF1_9ACAR</name>
<dbReference type="AlphaFoldDB" id="A0A224YPF1"/>
<feature type="compositionally biased region" description="Basic and acidic residues" evidence="2">
    <location>
        <begin position="52"/>
        <end position="64"/>
    </location>
</feature>
<organism evidence="3">
    <name type="scientific">Rhipicephalus zambeziensis</name>
    <dbReference type="NCBI Taxonomy" id="60191"/>
    <lineage>
        <taxon>Eukaryota</taxon>
        <taxon>Metazoa</taxon>
        <taxon>Ecdysozoa</taxon>
        <taxon>Arthropoda</taxon>
        <taxon>Chelicerata</taxon>
        <taxon>Arachnida</taxon>
        <taxon>Acari</taxon>
        <taxon>Parasitiformes</taxon>
        <taxon>Ixodida</taxon>
        <taxon>Ixodoidea</taxon>
        <taxon>Ixodidae</taxon>
        <taxon>Rhipicephalinae</taxon>
        <taxon>Rhipicephalus</taxon>
        <taxon>Rhipicephalus</taxon>
    </lineage>
</organism>
<dbReference type="EMBL" id="GFPF01004586">
    <property type="protein sequence ID" value="MAA15732.1"/>
    <property type="molecule type" value="Transcribed_RNA"/>
</dbReference>
<feature type="region of interest" description="Disordered" evidence="2">
    <location>
        <begin position="27"/>
        <end position="64"/>
    </location>
</feature>
<sequence length="393" mass="45989">MGRPRVVRTPSEEREFQLRRKEARRVRLRNQTEEQRAITRSKQAALQRRRRQDAALRERENEARRRLRADPVVRQLEAAKQRARREDEAVRLREAEARLRRRQDPEVRKLEAAKHRERRKDIEVRLREAEANWRRRQNPDIRQLEAAKHRARREDLEVRLREAEGNRRRRQNLEGAISGAQLCEGEALQGPETEEDWQSRLRQRTQLSRVRYACCDVCFCPAFERDLSPVSTAQLSLLFAEFPDEDVNSFVLCALCRAAFTVGVIDAPRRSNSYAHPGNTTGLCEDHFFCSSDYEDSLSHVHSLTQENYQQHTVKAKVDCCLQTDGTGKSHCLVQTEETAKSTAELPTDKCTRVIAVQTEDWPWLQFCESTCGNTEDESEDWLTYEIETEDWI</sequence>
<reference evidence="3" key="1">
    <citation type="journal article" date="2017" name="Parasit. Vectors">
        <title>Sialotranscriptomics of Rhipicephalus zambeziensis reveals intricate expression profiles of secretory proteins and suggests tight temporal transcriptional regulation during blood-feeding.</title>
        <authorList>
            <person name="de Castro M.H."/>
            <person name="de Klerk D."/>
            <person name="Pienaar R."/>
            <person name="Rees D.J.G."/>
            <person name="Mans B.J."/>
        </authorList>
    </citation>
    <scope>NUCLEOTIDE SEQUENCE</scope>
    <source>
        <tissue evidence="3">Salivary glands</tissue>
    </source>
</reference>
<evidence type="ECO:0000256" key="1">
    <source>
        <dbReference type="SAM" id="Coils"/>
    </source>
</evidence>
<protein>
    <submittedName>
        <fullName evidence="3">PHD-finger containing protein</fullName>
    </submittedName>
</protein>